<dbReference type="InterPro" id="IPR000477">
    <property type="entry name" value="RT_dom"/>
</dbReference>
<comment type="caution">
    <text evidence="2">The sequence shown here is derived from an EMBL/GenBank/DDBJ whole genome shotgun (WGS) entry which is preliminary data.</text>
</comment>
<accession>A0AAV2QU34</accession>
<dbReference type="AlphaFoldDB" id="A0AAV2QU34"/>
<dbReference type="Pfam" id="PF00078">
    <property type="entry name" value="RVT_1"/>
    <property type="match status" value="1"/>
</dbReference>
<name>A0AAV2QU34_MEGNR</name>
<reference evidence="2 3" key="1">
    <citation type="submission" date="2024-05" db="EMBL/GenBank/DDBJ databases">
        <authorList>
            <person name="Wallberg A."/>
        </authorList>
    </citation>
    <scope>NUCLEOTIDE SEQUENCE [LARGE SCALE GENOMIC DNA]</scope>
</reference>
<feature type="non-terminal residue" evidence="2">
    <location>
        <position position="1"/>
    </location>
</feature>
<dbReference type="EMBL" id="CAXKWB010011398">
    <property type="protein sequence ID" value="CAL4101184.1"/>
    <property type="molecule type" value="Genomic_DNA"/>
</dbReference>
<dbReference type="PANTHER" id="PTHR47027:SF20">
    <property type="entry name" value="REVERSE TRANSCRIPTASE-LIKE PROTEIN WITH RNA-DIRECTED DNA POLYMERASE DOMAIN"/>
    <property type="match status" value="1"/>
</dbReference>
<sequence length="170" mass="19034">CKLFRILLAKNICPFICRLLLTMYINQKLRVKWGNAYSEEFMVSNGVKQGGVISPILYCLYIDGLINELKASNVGCFMGGVYAGIFIYADDLKLLAPSVYALRVMLAICQNYAAKYDVKFNDKSQLIVFKPKEDNIICPTVTINGAKLQAVHSITHLGHIINEDIFKCDA</sequence>
<evidence type="ECO:0000259" key="1">
    <source>
        <dbReference type="PROSITE" id="PS50878"/>
    </source>
</evidence>
<dbReference type="InterPro" id="IPR043502">
    <property type="entry name" value="DNA/RNA_pol_sf"/>
</dbReference>
<feature type="non-terminal residue" evidence="2">
    <location>
        <position position="170"/>
    </location>
</feature>
<dbReference type="PROSITE" id="PS50878">
    <property type="entry name" value="RT_POL"/>
    <property type="match status" value="1"/>
</dbReference>
<dbReference type="GO" id="GO:0071897">
    <property type="term" value="P:DNA biosynthetic process"/>
    <property type="evidence" value="ECO:0007669"/>
    <property type="project" value="UniProtKB-ARBA"/>
</dbReference>
<protein>
    <recommendedName>
        <fullName evidence="1">Reverse transcriptase domain-containing protein</fullName>
    </recommendedName>
</protein>
<feature type="domain" description="Reverse transcriptase" evidence="1">
    <location>
        <begin position="1"/>
        <end position="161"/>
    </location>
</feature>
<organism evidence="2 3">
    <name type="scientific">Meganyctiphanes norvegica</name>
    <name type="common">Northern krill</name>
    <name type="synonym">Thysanopoda norvegica</name>
    <dbReference type="NCBI Taxonomy" id="48144"/>
    <lineage>
        <taxon>Eukaryota</taxon>
        <taxon>Metazoa</taxon>
        <taxon>Ecdysozoa</taxon>
        <taxon>Arthropoda</taxon>
        <taxon>Crustacea</taxon>
        <taxon>Multicrustacea</taxon>
        <taxon>Malacostraca</taxon>
        <taxon>Eumalacostraca</taxon>
        <taxon>Eucarida</taxon>
        <taxon>Euphausiacea</taxon>
        <taxon>Euphausiidae</taxon>
        <taxon>Meganyctiphanes</taxon>
    </lineage>
</organism>
<evidence type="ECO:0000313" key="2">
    <source>
        <dbReference type="EMBL" id="CAL4101184.1"/>
    </source>
</evidence>
<gene>
    <name evidence="2" type="ORF">MNOR_LOCUS16957</name>
</gene>
<evidence type="ECO:0000313" key="3">
    <source>
        <dbReference type="Proteomes" id="UP001497623"/>
    </source>
</evidence>
<keyword evidence="3" id="KW-1185">Reference proteome</keyword>
<dbReference type="Proteomes" id="UP001497623">
    <property type="component" value="Unassembled WGS sequence"/>
</dbReference>
<dbReference type="SUPFAM" id="SSF56672">
    <property type="entry name" value="DNA/RNA polymerases"/>
    <property type="match status" value="1"/>
</dbReference>
<proteinExistence type="predicted"/>
<dbReference type="PANTHER" id="PTHR47027">
    <property type="entry name" value="REVERSE TRANSCRIPTASE DOMAIN-CONTAINING PROTEIN"/>
    <property type="match status" value="1"/>
</dbReference>